<keyword evidence="2" id="KW-0732">Signal</keyword>
<evidence type="ECO:0000256" key="1">
    <source>
        <dbReference type="SAM" id="Phobius"/>
    </source>
</evidence>
<accession>A0A4D5RAJ6</accession>
<keyword evidence="1" id="KW-1133">Transmembrane helix</keyword>
<name>A0A4D5RAJ6_IXOSC</name>
<sequence>MWQSFLLKWLLVSAWLVPGKLFEVEVVTLCILHTTVTSHPVLSLFPSFGFLVVAFSFVTSCGQLKYVSQMC</sequence>
<feature type="transmembrane region" description="Helical" evidence="1">
    <location>
        <begin position="45"/>
        <end position="67"/>
    </location>
</feature>
<organism evidence="3">
    <name type="scientific">Ixodes scapularis</name>
    <name type="common">Black-legged tick</name>
    <name type="synonym">Deer tick</name>
    <dbReference type="NCBI Taxonomy" id="6945"/>
    <lineage>
        <taxon>Eukaryota</taxon>
        <taxon>Metazoa</taxon>
        <taxon>Ecdysozoa</taxon>
        <taxon>Arthropoda</taxon>
        <taxon>Chelicerata</taxon>
        <taxon>Arachnida</taxon>
        <taxon>Acari</taxon>
        <taxon>Parasitiformes</taxon>
        <taxon>Ixodida</taxon>
        <taxon>Ixodoidea</taxon>
        <taxon>Ixodidae</taxon>
        <taxon>Ixodinae</taxon>
        <taxon>Ixodes</taxon>
    </lineage>
</organism>
<dbReference type="AlphaFoldDB" id="A0A4D5RAJ6"/>
<protein>
    <recommendedName>
        <fullName evidence="4">Secreted protein</fullName>
    </recommendedName>
</protein>
<feature type="chain" id="PRO_5020029978" description="Secreted protein" evidence="2">
    <location>
        <begin position="22"/>
        <end position="71"/>
    </location>
</feature>
<evidence type="ECO:0000313" key="3">
    <source>
        <dbReference type="EMBL" id="MOY34085.1"/>
    </source>
</evidence>
<evidence type="ECO:0000256" key="2">
    <source>
        <dbReference type="SAM" id="SignalP"/>
    </source>
</evidence>
<evidence type="ECO:0008006" key="4">
    <source>
        <dbReference type="Google" id="ProtNLM"/>
    </source>
</evidence>
<keyword evidence="1" id="KW-0812">Transmembrane</keyword>
<reference evidence="3" key="1">
    <citation type="submission" date="2019-04" db="EMBL/GenBank/DDBJ databases">
        <title>An insight into the mialome of Ixodes scapularis.</title>
        <authorList>
            <person name="Ribeiro J.M."/>
            <person name="Mather T.N."/>
            <person name="Karim S."/>
        </authorList>
    </citation>
    <scope>NUCLEOTIDE SEQUENCE</scope>
</reference>
<proteinExistence type="predicted"/>
<dbReference type="EMBL" id="GHJT01000114">
    <property type="protein sequence ID" value="MOY34085.1"/>
    <property type="molecule type" value="Transcribed_RNA"/>
</dbReference>
<keyword evidence="1" id="KW-0472">Membrane</keyword>
<feature type="signal peptide" evidence="2">
    <location>
        <begin position="1"/>
        <end position="21"/>
    </location>
</feature>